<dbReference type="InterPro" id="IPR011009">
    <property type="entry name" value="Kinase-like_dom_sf"/>
</dbReference>
<keyword evidence="4" id="KW-1185">Reference proteome</keyword>
<evidence type="ECO:0000313" key="3">
    <source>
        <dbReference type="EMBL" id="EXJ56290.1"/>
    </source>
</evidence>
<evidence type="ECO:0000256" key="1">
    <source>
        <dbReference type="SAM" id="SignalP"/>
    </source>
</evidence>
<dbReference type="Gene3D" id="1.10.510.10">
    <property type="entry name" value="Transferase(Phosphotransferase) domain 1"/>
    <property type="match status" value="1"/>
</dbReference>
<comment type="caution">
    <text evidence="3">The sequence shown here is derived from an EMBL/GenBank/DDBJ whole genome shotgun (WGS) entry which is preliminary data.</text>
</comment>
<dbReference type="InterPro" id="IPR029498">
    <property type="entry name" value="HeLo_dom"/>
</dbReference>
<dbReference type="AlphaFoldDB" id="W9VTC2"/>
<evidence type="ECO:0000259" key="2">
    <source>
        <dbReference type="PROSITE" id="PS50011"/>
    </source>
</evidence>
<dbReference type="EMBL" id="AMGX01000035">
    <property type="protein sequence ID" value="EXJ56290.1"/>
    <property type="molecule type" value="Genomic_DNA"/>
</dbReference>
<dbReference type="InterPro" id="IPR056002">
    <property type="entry name" value="DUF7580"/>
</dbReference>
<dbReference type="Pfam" id="PF14479">
    <property type="entry name" value="HeLo"/>
    <property type="match status" value="1"/>
</dbReference>
<dbReference type="RefSeq" id="XP_007751316.1">
    <property type="nucleotide sequence ID" value="XM_007753126.1"/>
</dbReference>
<dbReference type="PANTHER" id="PTHR37542:SF3">
    <property type="entry name" value="PRION-INHIBITION AND PROPAGATION HELO DOMAIN-CONTAINING PROTEIN"/>
    <property type="match status" value="1"/>
</dbReference>
<name>W9VTC2_9EURO</name>
<protein>
    <recommendedName>
        <fullName evidence="2">Protein kinase domain-containing protein</fullName>
    </recommendedName>
</protein>
<proteinExistence type="predicted"/>
<feature type="chain" id="PRO_5004930754" description="Protein kinase domain-containing protein" evidence="1">
    <location>
        <begin position="25"/>
        <end position="559"/>
    </location>
</feature>
<evidence type="ECO:0000313" key="4">
    <source>
        <dbReference type="Proteomes" id="UP000019471"/>
    </source>
</evidence>
<feature type="domain" description="Protein kinase" evidence="2">
    <location>
        <begin position="267"/>
        <end position="559"/>
    </location>
</feature>
<dbReference type="Pfam" id="PF24476">
    <property type="entry name" value="DUF7580"/>
    <property type="match status" value="1"/>
</dbReference>
<gene>
    <name evidence="3" type="ORF">A1O5_12557</name>
</gene>
<reference evidence="3 4" key="1">
    <citation type="submission" date="2013-03" db="EMBL/GenBank/DDBJ databases">
        <title>The Genome Sequence of Cladophialophora psammophila CBS 110553.</title>
        <authorList>
            <consortium name="The Broad Institute Genomics Platform"/>
            <person name="Cuomo C."/>
            <person name="de Hoog S."/>
            <person name="Gorbushina A."/>
            <person name="Walker B."/>
            <person name="Young S.K."/>
            <person name="Zeng Q."/>
            <person name="Gargeya S."/>
            <person name="Fitzgerald M."/>
            <person name="Haas B."/>
            <person name="Abouelleil A."/>
            <person name="Allen A.W."/>
            <person name="Alvarado L."/>
            <person name="Arachchi H.M."/>
            <person name="Berlin A.M."/>
            <person name="Chapman S.B."/>
            <person name="Gainer-Dewar J."/>
            <person name="Goldberg J."/>
            <person name="Griggs A."/>
            <person name="Gujja S."/>
            <person name="Hansen M."/>
            <person name="Howarth C."/>
            <person name="Imamovic A."/>
            <person name="Ireland A."/>
            <person name="Larimer J."/>
            <person name="McCowan C."/>
            <person name="Murphy C."/>
            <person name="Pearson M."/>
            <person name="Poon T.W."/>
            <person name="Priest M."/>
            <person name="Roberts A."/>
            <person name="Saif S."/>
            <person name="Shea T."/>
            <person name="Sisk P."/>
            <person name="Sykes S."/>
            <person name="Wortman J."/>
            <person name="Nusbaum C."/>
            <person name="Birren B."/>
        </authorList>
    </citation>
    <scope>NUCLEOTIDE SEQUENCE [LARGE SCALE GENOMIC DNA]</scope>
    <source>
        <strain evidence="3 4">CBS 110553</strain>
    </source>
</reference>
<dbReference type="Proteomes" id="UP000019471">
    <property type="component" value="Unassembled WGS sequence"/>
</dbReference>
<feature type="signal peptide" evidence="1">
    <location>
        <begin position="1"/>
        <end position="24"/>
    </location>
</feature>
<dbReference type="HOGENOM" id="CLU_017444_4_1_1"/>
<dbReference type="GeneID" id="19197243"/>
<dbReference type="InterPro" id="IPR000719">
    <property type="entry name" value="Prot_kinase_dom"/>
</dbReference>
<organism evidence="3 4">
    <name type="scientific">Cladophialophora psammophila CBS 110553</name>
    <dbReference type="NCBI Taxonomy" id="1182543"/>
    <lineage>
        <taxon>Eukaryota</taxon>
        <taxon>Fungi</taxon>
        <taxon>Dikarya</taxon>
        <taxon>Ascomycota</taxon>
        <taxon>Pezizomycotina</taxon>
        <taxon>Eurotiomycetes</taxon>
        <taxon>Chaetothyriomycetidae</taxon>
        <taxon>Chaetothyriales</taxon>
        <taxon>Herpotrichiellaceae</taxon>
        <taxon>Cladophialophora</taxon>
    </lineage>
</organism>
<dbReference type="OrthoDB" id="1911848at2759"/>
<keyword evidence="1" id="KW-0732">Signal</keyword>
<dbReference type="InterPro" id="IPR038305">
    <property type="entry name" value="HeLo_sf"/>
</dbReference>
<dbReference type="SUPFAM" id="SSF56112">
    <property type="entry name" value="Protein kinase-like (PK-like)"/>
    <property type="match status" value="1"/>
</dbReference>
<dbReference type="Gene3D" id="1.20.120.1020">
    <property type="entry name" value="Prion-inhibition and propagation, HeLo domain"/>
    <property type="match status" value="1"/>
</dbReference>
<dbReference type="PROSITE" id="PS50011">
    <property type="entry name" value="PROTEIN_KINASE_DOM"/>
    <property type="match status" value="1"/>
</dbReference>
<dbReference type="PANTHER" id="PTHR37542">
    <property type="entry name" value="HELO DOMAIN-CONTAINING PROTEIN-RELATED"/>
    <property type="match status" value="1"/>
</dbReference>
<sequence>MSGAELGLSTAPFIVLLLQTCLRGYETFTQARQIGEGSQTLLWKFRIQQTRLHMWAKEWGILDESRQQRQRPGDPDDYKIITETLFRISDLIADYKVLQNRYGLSLVTEDPTFVVQRIQGRVEDVIAEEFNAFLQQDQALRRERSQNSNILKKFRWVAADKGKFETVIKDLTDYNDGLYHLLAAAERRALRQGLSAELVTTSNVNELLGLEAAAASTPYEALSQASALRRHLVMSNSADTSSELRVSGDSIALCQPPNATSGLLDRALARQTVGNEHNLVIVEWKHFDRDAADHIRLSQLNRLDALARLLHLSCKPEALRVPNCLGYFCDDWHPRVGLLFEYTGSSAPQATPPFLSLHDLLLTSKSVPFLGDRFRLALDLSLSLCLLHTSGWLHKGIRSDNIIFIQGSPLNNDESPPSLRDPLVLGFEYSRQDNPFAETDLVVSALEVHKLYRHPKSITASRDRYCRAFDIYSLGIVLLEIGFWRPISEFHTEGQSLDAFKEDLTNFYVTNLGAKTGKIYMEAVRSCLTGELADVNTNDTGSQKGFYWEVVRELARLAV</sequence>
<dbReference type="GO" id="GO:0005524">
    <property type="term" value="F:ATP binding"/>
    <property type="evidence" value="ECO:0007669"/>
    <property type="project" value="InterPro"/>
</dbReference>
<dbReference type="GO" id="GO:0004672">
    <property type="term" value="F:protein kinase activity"/>
    <property type="evidence" value="ECO:0007669"/>
    <property type="project" value="InterPro"/>
</dbReference>
<accession>W9VTC2</accession>
<dbReference type="eggNOG" id="ENOG502SI3S">
    <property type="taxonomic scope" value="Eukaryota"/>
</dbReference>